<dbReference type="GO" id="GO:0090313">
    <property type="term" value="P:regulation of protein targeting to membrane"/>
    <property type="evidence" value="ECO:0007669"/>
    <property type="project" value="TreeGrafter"/>
</dbReference>
<protein>
    <submittedName>
        <fullName evidence="1">Uncharacterized protein</fullName>
    </submittedName>
</protein>
<gene>
    <name evidence="1" type="ORF">EZS27_026280</name>
</gene>
<organism evidence="1">
    <name type="scientific">termite gut metagenome</name>
    <dbReference type="NCBI Taxonomy" id="433724"/>
    <lineage>
        <taxon>unclassified sequences</taxon>
        <taxon>metagenomes</taxon>
        <taxon>organismal metagenomes</taxon>
    </lineage>
</organism>
<sequence length="1009" mass="113846">MITEKLSETIGTEFSVENLNVGFLLNRITLDNVSLKDKSNKDMLKVSRLSVKFGVIAALRGKISLSNVQLFGFNINLNRDNPEAEPNFKFLMDAFASEDTLKQSKTDLRINSLLMRRGRISYDVFSEKETMGKFNVNHINLHNIIGNISLKALKNDSLNVSVKRLSFNEQSGFELKKLSLHALGNEYNTRIEDFMINLPGTSLQTDVIRLSYDSIAVFKQFAQFADNVNISFKMLPSYLTLQDIASFVPPLANFQEKIHVQISANGSINQLGYSDWQISMEDCLKFNGSFFMKDLFSPANTYISGKVSELVVYQEGMDFLLRNIKTTSKIPILIKRLGEISFQGEIIGYFTDFIARGDVNTELGAMNANLKLNLDKKENQLSYSCMVQAERFELGKLLDNNSLSTTSFNMDIKGEQKAKTYPQIQVNGLIKDMEYNKYTYRDIALEGNYQSGGLNGKVEWNDKNGAIVMNGEFNIAKENNPKYKLYADIKNIHPKALKLTSRDEDTEFSLKVDADFAGTSINEITGRIHIDSVSFISPGNSFFMETFNLLATKTDDKKRLIINSDFLKGTIEGIYSYATLPRSFMNMLHEYVPALTPDESIYTGNNFSFDLHLFDMKFLSTIFNIPFTINTHSTLKGYFDAHSKRINMEGDFPSFQYQNKVFKNGMFFCGNSTGKLKGEIKFSNASNDTNKVMNISLIAQAKNDTVDITVDWGNSMATHNGKLAALAAFSRSKEHTPFLKTVIDVKETDITVGNEVWKVYPSQIIVADSGKVHVNNFYFSHENQYARVNGDVSKDDRDTIKVDLKDLNVGYIVNITNLKVNFDGIASGIAYLNRKSSGETVMQSRLFVQNLTLNNSILGDANIEGEWHQKRKAIYMDAKINEQNISNSRVTGYIYPLKANNGLDLNIQADSLNIHFLEYYLKSFASNVNGRATGKVRLFGPFKALDFEGSAKSNASMKINILNTTFAFNDSIRLKPSAFLFNNIIIHDNKEHYGIVDGSVHHQYLKDMN</sequence>
<accession>A0A5J4QT49</accession>
<feature type="non-terminal residue" evidence="1">
    <location>
        <position position="1009"/>
    </location>
</feature>
<comment type="caution">
    <text evidence="1">The sequence shown here is derived from an EMBL/GenBank/DDBJ whole genome shotgun (WGS) entry which is preliminary data.</text>
</comment>
<dbReference type="GO" id="GO:0005886">
    <property type="term" value="C:plasma membrane"/>
    <property type="evidence" value="ECO:0007669"/>
    <property type="project" value="TreeGrafter"/>
</dbReference>
<name>A0A5J4QT49_9ZZZZ</name>
<reference evidence="1" key="1">
    <citation type="submission" date="2019-03" db="EMBL/GenBank/DDBJ databases">
        <title>Single cell metagenomics reveals metabolic interactions within the superorganism composed of flagellate Streblomastix strix and complex community of Bacteroidetes bacteria on its surface.</title>
        <authorList>
            <person name="Treitli S.C."/>
            <person name="Kolisko M."/>
            <person name="Husnik F."/>
            <person name="Keeling P."/>
            <person name="Hampl V."/>
        </authorList>
    </citation>
    <scope>NUCLEOTIDE SEQUENCE</scope>
    <source>
        <strain evidence="1">STM</strain>
    </source>
</reference>
<dbReference type="PANTHER" id="PTHR30441">
    <property type="entry name" value="DUF748 DOMAIN-CONTAINING PROTEIN"/>
    <property type="match status" value="1"/>
</dbReference>
<proteinExistence type="predicted"/>
<evidence type="ECO:0000313" key="1">
    <source>
        <dbReference type="EMBL" id="KAA6324389.1"/>
    </source>
</evidence>
<dbReference type="AlphaFoldDB" id="A0A5J4QT49"/>
<dbReference type="PANTHER" id="PTHR30441:SF4">
    <property type="entry name" value="PROTEIN ASMA"/>
    <property type="match status" value="1"/>
</dbReference>
<dbReference type="EMBL" id="SNRY01002583">
    <property type="protein sequence ID" value="KAA6324389.1"/>
    <property type="molecule type" value="Genomic_DNA"/>
</dbReference>
<dbReference type="InterPro" id="IPR052894">
    <property type="entry name" value="AsmA-related"/>
</dbReference>